<sequence>MAVCRFEQSALSRLDAGTYSARLNPFQRDEADSPTRLSGDCLALSLVEARAQMLCSYRGPSDVVFRFDAWLHGTSCSCLYATFSSCQGCIGNLHQLPACDAHRRRCLPLSVPTCPTLSTSYRHFHCLLAAVPVSAPTGACAELLPSRRAGASAPQHALDLEPPSEMTDAVGPSGDGGEGSSTSPPSARRDGDGLSREGTPTQPQASAPSPQQPESSETRDDHHPSRRTTEDGPRSREEDKAGERGSGTTEDAPRSSEEDKAGERESRMGREEDEEDGGDEENEDDGDEENEEDDDEENEEDDDDDDEDEEPRLKYARLTPYLGAVYRNGDATSAFLVAGDKMVSGREAPGPLRPPFPFWPPLASLSAASC</sequence>
<evidence type="ECO:0000313" key="2">
    <source>
        <dbReference type="EMBL" id="KAL1835701.1"/>
    </source>
</evidence>
<gene>
    <name evidence="2" type="ORF">VTK73DRAFT_5453</name>
</gene>
<evidence type="ECO:0000313" key="3">
    <source>
        <dbReference type="Proteomes" id="UP001586593"/>
    </source>
</evidence>
<feature type="region of interest" description="Disordered" evidence="1">
    <location>
        <begin position="151"/>
        <end position="314"/>
    </location>
</feature>
<accession>A0ABR3V1U6</accession>
<keyword evidence="3" id="KW-1185">Reference proteome</keyword>
<feature type="compositionally biased region" description="Low complexity" evidence="1">
    <location>
        <begin position="202"/>
        <end position="215"/>
    </location>
</feature>
<reference evidence="2 3" key="1">
    <citation type="journal article" date="2024" name="Commun. Biol.">
        <title>Comparative genomic analysis of thermophilic fungi reveals convergent evolutionary adaptations and gene losses.</title>
        <authorList>
            <person name="Steindorff A.S."/>
            <person name="Aguilar-Pontes M.V."/>
            <person name="Robinson A.J."/>
            <person name="Andreopoulos B."/>
            <person name="LaButti K."/>
            <person name="Kuo A."/>
            <person name="Mondo S."/>
            <person name="Riley R."/>
            <person name="Otillar R."/>
            <person name="Haridas S."/>
            <person name="Lipzen A."/>
            <person name="Grimwood J."/>
            <person name="Schmutz J."/>
            <person name="Clum A."/>
            <person name="Reid I.D."/>
            <person name="Moisan M.C."/>
            <person name="Butler G."/>
            <person name="Nguyen T.T.M."/>
            <person name="Dewar K."/>
            <person name="Conant G."/>
            <person name="Drula E."/>
            <person name="Henrissat B."/>
            <person name="Hansel C."/>
            <person name="Singer S."/>
            <person name="Hutchinson M.I."/>
            <person name="de Vries R.P."/>
            <person name="Natvig D.O."/>
            <person name="Powell A.J."/>
            <person name="Tsang A."/>
            <person name="Grigoriev I.V."/>
        </authorList>
    </citation>
    <scope>NUCLEOTIDE SEQUENCE [LARGE SCALE GENOMIC DNA]</scope>
    <source>
        <strain evidence="2 3">ATCC 24622</strain>
    </source>
</reference>
<protein>
    <submittedName>
        <fullName evidence="2">Uncharacterized protein</fullName>
    </submittedName>
</protein>
<dbReference type="Proteomes" id="UP001586593">
    <property type="component" value="Unassembled WGS sequence"/>
</dbReference>
<organism evidence="2 3">
    <name type="scientific">Phialemonium thermophilum</name>
    <dbReference type="NCBI Taxonomy" id="223376"/>
    <lineage>
        <taxon>Eukaryota</taxon>
        <taxon>Fungi</taxon>
        <taxon>Dikarya</taxon>
        <taxon>Ascomycota</taxon>
        <taxon>Pezizomycotina</taxon>
        <taxon>Sordariomycetes</taxon>
        <taxon>Sordariomycetidae</taxon>
        <taxon>Cephalothecales</taxon>
        <taxon>Cephalothecaceae</taxon>
        <taxon>Phialemonium</taxon>
    </lineage>
</organism>
<feature type="compositionally biased region" description="Basic and acidic residues" evidence="1">
    <location>
        <begin position="216"/>
        <end position="243"/>
    </location>
</feature>
<feature type="compositionally biased region" description="Acidic residues" evidence="1">
    <location>
        <begin position="271"/>
        <end position="310"/>
    </location>
</feature>
<evidence type="ECO:0000256" key="1">
    <source>
        <dbReference type="SAM" id="MobiDB-lite"/>
    </source>
</evidence>
<feature type="compositionally biased region" description="Basic and acidic residues" evidence="1">
    <location>
        <begin position="251"/>
        <end position="270"/>
    </location>
</feature>
<name>A0ABR3V1U6_9PEZI</name>
<proteinExistence type="predicted"/>
<comment type="caution">
    <text evidence="2">The sequence shown here is derived from an EMBL/GenBank/DDBJ whole genome shotgun (WGS) entry which is preliminary data.</text>
</comment>
<dbReference type="EMBL" id="JAZHXJ010003031">
    <property type="protein sequence ID" value="KAL1835701.1"/>
    <property type="molecule type" value="Genomic_DNA"/>
</dbReference>